<dbReference type="GO" id="GO:0006874">
    <property type="term" value="P:intracellular calcium ion homeostasis"/>
    <property type="evidence" value="ECO:0007669"/>
    <property type="project" value="TreeGrafter"/>
</dbReference>
<comment type="caution">
    <text evidence="10">The sequence shown here is derived from an EMBL/GenBank/DDBJ whole genome shotgun (WGS) entry which is preliminary data.</text>
</comment>
<keyword evidence="11" id="KW-1185">Reference proteome</keyword>
<organism evidence="10 11">
    <name type="scientific">Colletotrichum liriopes</name>
    <dbReference type="NCBI Taxonomy" id="708192"/>
    <lineage>
        <taxon>Eukaryota</taxon>
        <taxon>Fungi</taxon>
        <taxon>Dikarya</taxon>
        <taxon>Ascomycota</taxon>
        <taxon>Pezizomycotina</taxon>
        <taxon>Sordariomycetes</taxon>
        <taxon>Hypocreomycetidae</taxon>
        <taxon>Glomerellales</taxon>
        <taxon>Glomerellaceae</taxon>
        <taxon>Colletotrichum</taxon>
        <taxon>Colletotrichum spaethianum species complex</taxon>
    </lineage>
</organism>
<dbReference type="InterPro" id="IPR044880">
    <property type="entry name" value="NCX_ion-bd_dom_sf"/>
</dbReference>
<keyword evidence="5 8" id="KW-1133">Transmembrane helix</keyword>
<evidence type="ECO:0000256" key="7">
    <source>
        <dbReference type="SAM" id="MobiDB-lite"/>
    </source>
</evidence>
<dbReference type="GO" id="GO:0008273">
    <property type="term" value="F:calcium, potassium:sodium antiporter activity"/>
    <property type="evidence" value="ECO:0007669"/>
    <property type="project" value="TreeGrafter"/>
</dbReference>
<dbReference type="PANTHER" id="PTHR10846:SF8">
    <property type="entry name" value="INNER MEMBRANE PROTEIN YRBG"/>
    <property type="match status" value="1"/>
</dbReference>
<feature type="transmembrane region" description="Helical" evidence="8">
    <location>
        <begin position="73"/>
        <end position="96"/>
    </location>
</feature>
<feature type="domain" description="Sodium/calcium exchanger membrane region" evidence="9">
    <location>
        <begin position="216"/>
        <end position="355"/>
    </location>
</feature>
<dbReference type="InterPro" id="IPR004837">
    <property type="entry name" value="NaCa_Exmemb"/>
</dbReference>
<protein>
    <submittedName>
        <fullName evidence="10">Sodium/calcium exchanger MaX1</fullName>
    </submittedName>
</protein>
<dbReference type="Pfam" id="PF01699">
    <property type="entry name" value="Na_Ca_ex"/>
    <property type="match status" value="2"/>
</dbReference>
<dbReference type="InterPro" id="IPR004481">
    <property type="entry name" value="K/Na/Ca-exchanger"/>
</dbReference>
<accession>A0AA37GQ14</accession>
<gene>
    <name evidence="10" type="ORF">ColLi_07685</name>
</gene>
<evidence type="ECO:0000256" key="5">
    <source>
        <dbReference type="ARBA" id="ARBA00022989"/>
    </source>
</evidence>
<keyword evidence="3" id="KW-0813">Transport</keyword>
<keyword evidence="6 8" id="KW-0472">Membrane</keyword>
<comment type="similarity">
    <text evidence="2">Belongs to the Ca(2+):cation antiporter (CaCA) (TC 2.A.19) family. SLC24A subfamily.</text>
</comment>
<keyword evidence="3" id="KW-0050">Antiport</keyword>
<sequence length="367" mass="39154">MSNGNVIAYNTAAFASTLFLLERGADKFVDHTAIVARRTGIPDTIIALLTAGAEWEELIVVVSSLAQGRPSLAVGNIVGSAISNILGAFSLGLLFRQTETPVQFDRSSRIYSLLLLVVTSLVVPVTYFPRGTIWLACGTTLVAVFAIYMVSIGLAISKGNLTAPEDSDDDSDTESVTTFANSEEQEGQQPRQRAETEPLLGLQRGNLGRHNSGYHIIHLVIGFLAICLASYVLSNAAANIIDAIGISEVLFGVVILAIATTLPEKFVAVMSGHRGHVGILVANTVGSNIFLLTLCMGIIMIDTSGEFNRGNVGIPELAVLWGSTLAFILTVWFGARFDRWIGGTMLVGYAAFIVMEFTVNRNVAGTV</sequence>
<reference evidence="10 11" key="1">
    <citation type="submission" date="2021-07" db="EMBL/GenBank/DDBJ databases">
        <title>Genome data of Colletotrichum spaethianum.</title>
        <authorList>
            <person name="Utami Y.D."/>
            <person name="Hiruma K."/>
        </authorList>
    </citation>
    <scope>NUCLEOTIDE SEQUENCE [LARGE SCALE GENOMIC DNA]</scope>
    <source>
        <strain evidence="10 11">MAFF 242679</strain>
    </source>
</reference>
<evidence type="ECO:0000256" key="8">
    <source>
        <dbReference type="SAM" id="Phobius"/>
    </source>
</evidence>
<feature type="transmembrane region" description="Helical" evidence="8">
    <location>
        <begin position="280"/>
        <end position="301"/>
    </location>
</feature>
<evidence type="ECO:0000256" key="6">
    <source>
        <dbReference type="ARBA" id="ARBA00023136"/>
    </source>
</evidence>
<feature type="transmembrane region" description="Helical" evidence="8">
    <location>
        <begin position="213"/>
        <end position="234"/>
    </location>
</feature>
<dbReference type="EMBL" id="BPPX01000016">
    <property type="protein sequence ID" value="GJC84847.1"/>
    <property type="molecule type" value="Genomic_DNA"/>
</dbReference>
<dbReference type="Proteomes" id="UP001055172">
    <property type="component" value="Unassembled WGS sequence"/>
</dbReference>
<proteinExistence type="inferred from homology"/>
<dbReference type="Gene3D" id="1.20.1420.30">
    <property type="entry name" value="NCX, central ion-binding region"/>
    <property type="match status" value="2"/>
</dbReference>
<evidence type="ECO:0000256" key="4">
    <source>
        <dbReference type="ARBA" id="ARBA00022692"/>
    </source>
</evidence>
<dbReference type="AlphaFoldDB" id="A0AA37GQ14"/>
<keyword evidence="4 8" id="KW-0812">Transmembrane</keyword>
<feature type="transmembrane region" description="Helical" evidence="8">
    <location>
        <begin position="340"/>
        <end position="359"/>
    </location>
</feature>
<evidence type="ECO:0000256" key="1">
    <source>
        <dbReference type="ARBA" id="ARBA00004141"/>
    </source>
</evidence>
<feature type="compositionally biased region" description="Polar residues" evidence="7">
    <location>
        <begin position="179"/>
        <end position="191"/>
    </location>
</feature>
<feature type="transmembrane region" description="Helical" evidence="8">
    <location>
        <begin position="313"/>
        <end position="333"/>
    </location>
</feature>
<feature type="region of interest" description="Disordered" evidence="7">
    <location>
        <begin position="163"/>
        <end position="195"/>
    </location>
</feature>
<evidence type="ECO:0000256" key="3">
    <source>
        <dbReference type="ARBA" id="ARBA00022449"/>
    </source>
</evidence>
<name>A0AA37GQ14_9PEZI</name>
<dbReference type="GO" id="GO:0005262">
    <property type="term" value="F:calcium channel activity"/>
    <property type="evidence" value="ECO:0007669"/>
    <property type="project" value="TreeGrafter"/>
</dbReference>
<feature type="transmembrane region" description="Helical" evidence="8">
    <location>
        <begin position="240"/>
        <end position="259"/>
    </location>
</feature>
<evidence type="ECO:0000256" key="2">
    <source>
        <dbReference type="ARBA" id="ARBA00005364"/>
    </source>
</evidence>
<evidence type="ECO:0000259" key="9">
    <source>
        <dbReference type="Pfam" id="PF01699"/>
    </source>
</evidence>
<comment type="subcellular location">
    <subcellularLocation>
        <location evidence="1">Membrane</location>
        <topology evidence="1">Multi-pass membrane protein</topology>
    </subcellularLocation>
</comment>
<feature type="transmembrane region" description="Helical" evidence="8">
    <location>
        <begin position="108"/>
        <end position="127"/>
    </location>
</feature>
<dbReference type="PANTHER" id="PTHR10846">
    <property type="entry name" value="SODIUM/POTASSIUM/CALCIUM EXCHANGER"/>
    <property type="match status" value="1"/>
</dbReference>
<dbReference type="GO" id="GO:0005886">
    <property type="term" value="C:plasma membrane"/>
    <property type="evidence" value="ECO:0007669"/>
    <property type="project" value="TreeGrafter"/>
</dbReference>
<evidence type="ECO:0000313" key="11">
    <source>
        <dbReference type="Proteomes" id="UP001055172"/>
    </source>
</evidence>
<evidence type="ECO:0000313" key="10">
    <source>
        <dbReference type="EMBL" id="GJC84847.1"/>
    </source>
</evidence>
<feature type="domain" description="Sodium/calcium exchanger membrane region" evidence="9">
    <location>
        <begin position="11"/>
        <end position="150"/>
    </location>
</feature>
<feature type="transmembrane region" description="Helical" evidence="8">
    <location>
        <begin position="133"/>
        <end position="156"/>
    </location>
</feature>